<dbReference type="InterPro" id="IPR046335">
    <property type="entry name" value="LacI/GalR-like_sensor"/>
</dbReference>
<dbReference type="Gene3D" id="1.10.260.40">
    <property type="entry name" value="lambda repressor-like DNA-binding domains"/>
    <property type="match status" value="1"/>
</dbReference>
<dbReference type="AlphaFoldDB" id="A0A3A4K9Z1"/>
<dbReference type="GO" id="GO:0003700">
    <property type="term" value="F:DNA-binding transcription factor activity"/>
    <property type="evidence" value="ECO:0007669"/>
    <property type="project" value="TreeGrafter"/>
</dbReference>
<dbReference type="OrthoDB" id="59108at2"/>
<comment type="caution">
    <text evidence="5">The sequence shown here is derived from an EMBL/GenBank/DDBJ whole genome shotgun (WGS) entry which is preliminary data.</text>
</comment>
<dbReference type="Gene3D" id="3.40.50.2300">
    <property type="match status" value="2"/>
</dbReference>
<dbReference type="PROSITE" id="PS00356">
    <property type="entry name" value="HTH_LACI_1"/>
    <property type="match status" value="1"/>
</dbReference>
<dbReference type="PANTHER" id="PTHR30146">
    <property type="entry name" value="LACI-RELATED TRANSCRIPTIONAL REPRESSOR"/>
    <property type="match status" value="1"/>
</dbReference>
<evidence type="ECO:0000313" key="5">
    <source>
        <dbReference type="EMBL" id="RJO78402.1"/>
    </source>
</evidence>
<dbReference type="InterPro" id="IPR000843">
    <property type="entry name" value="HTH_LacI"/>
</dbReference>
<evidence type="ECO:0000256" key="1">
    <source>
        <dbReference type="ARBA" id="ARBA00023015"/>
    </source>
</evidence>
<name>A0A3A4K9Z1_9NOCA</name>
<keyword evidence="1" id="KW-0805">Transcription regulation</keyword>
<accession>A0A3A4K9Z1</accession>
<evidence type="ECO:0000256" key="3">
    <source>
        <dbReference type="ARBA" id="ARBA00023163"/>
    </source>
</evidence>
<organism evidence="5 6">
    <name type="scientific">Nocardia panacis</name>
    <dbReference type="NCBI Taxonomy" id="2340916"/>
    <lineage>
        <taxon>Bacteria</taxon>
        <taxon>Bacillati</taxon>
        <taxon>Actinomycetota</taxon>
        <taxon>Actinomycetes</taxon>
        <taxon>Mycobacteriales</taxon>
        <taxon>Nocardiaceae</taxon>
        <taxon>Nocardia</taxon>
    </lineage>
</organism>
<keyword evidence="2" id="KW-0238">DNA-binding</keyword>
<gene>
    <name evidence="5" type="ORF">D5S18_05775</name>
</gene>
<evidence type="ECO:0000313" key="6">
    <source>
        <dbReference type="Proteomes" id="UP000266677"/>
    </source>
</evidence>
<dbReference type="GO" id="GO:0000976">
    <property type="term" value="F:transcription cis-regulatory region binding"/>
    <property type="evidence" value="ECO:0007669"/>
    <property type="project" value="TreeGrafter"/>
</dbReference>
<dbReference type="CDD" id="cd01392">
    <property type="entry name" value="HTH_LacI"/>
    <property type="match status" value="1"/>
</dbReference>
<evidence type="ECO:0000259" key="4">
    <source>
        <dbReference type="PROSITE" id="PS50932"/>
    </source>
</evidence>
<dbReference type="InterPro" id="IPR028082">
    <property type="entry name" value="Peripla_BP_I"/>
</dbReference>
<dbReference type="PANTHER" id="PTHR30146:SF153">
    <property type="entry name" value="LACTOSE OPERON REPRESSOR"/>
    <property type="match status" value="1"/>
</dbReference>
<dbReference type="PRINTS" id="PR00036">
    <property type="entry name" value="HTHLACI"/>
</dbReference>
<proteinExistence type="predicted"/>
<evidence type="ECO:0000256" key="2">
    <source>
        <dbReference type="ARBA" id="ARBA00023125"/>
    </source>
</evidence>
<keyword evidence="6" id="KW-1185">Reference proteome</keyword>
<dbReference type="CDD" id="cd06267">
    <property type="entry name" value="PBP1_LacI_sugar_binding-like"/>
    <property type="match status" value="1"/>
</dbReference>
<dbReference type="SMART" id="SM00354">
    <property type="entry name" value="HTH_LACI"/>
    <property type="match status" value="1"/>
</dbReference>
<protein>
    <submittedName>
        <fullName evidence="5">LacI family transcriptional regulator</fullName>
    </submittedName>
</protein>
<dbReference type="PROSITE" id="PS50932">
    <property type="entry name" value="HTH_LACI_2"/>
    <property type="match status" value="1"/>
</dbReference>
<dbReference type="Pfam" id="PF00356">
    <property type="entry name" value="LacI"/>
    <property type="match status" value="1"/>
</dbReference>
<feature type="domain" description="HTH lacI-type" evidence="4">
    <location>
        <begin position="7"/>
        <end position="61"/>
    </location>
</feature>
<keyword evidence="3" id="KW-0804">Transcription</keyword>
<dbReference type="InterPro" id="IPR010982">
    <property type="entry name" value="Lambda_DNA-bd_dom_sf"/>
</dbReference>
<dbReference type="SUPFAM" id="SSF47413">
    <property type="entry name" value="lambda repressor-like DNA-binding domains"/>
    <property type="match status" value="1"/>
</dbReference>
<reference evidence="5 6" key="1">
    <citation type="submission" date="2018-09" db="EMBL/GenBank/DDBJ databases">
        <title>YIM PH21274 draft genome.</title>
        <authorList>
            <person name="Miao C."/>
        </authorList>
    </citation>
    <scope>NUCLEOTIDE SEQUENCE [LARGE SCALE GENOMIC DNA]</scope>
    <source>
        <strain evidence="5 6">YIM PH 21724</strain>
    </source>
</reference>
<sequence length="357" mass="37943">MAEHTGVTLADVAAAAGVSAATASRVLNGTARVRAELRERVLAAAERLAYSPNALARALASASSPAVGVIGHDVADPYFAGITRGVMRAATRHDLHVILGSTFRDPDQEISYTSMLRGQRVRAVLLVGSGFEDRAWQEAMRRELDLYRGTGGRIGAVSRHPGLRIDSVLPDNRGGAGELARALLALGHREFAVLAGPPALTTVVDRLVGFREALAQAGIDLPEDRIVVGEFTRDGGHRAARELLRRHRSVTCVFAMADVMAAGALTAFRGAGLRVPEDISLAGFDDIPLAVDLTPALTTVALPLAELGERALELALLPERASRPRVEQIRGEVVLRASSAPLENGIRPRPRTEGEQP</sequence>
<dbReference type="Pfam" id="PF13377">
    <property type="entry name" value="Peripla_BP_3"/>
    <property type="match status" value="1"/>
</dbReference>
<dbReference type="RefSeq" id="WP_120038747.1">
    <property type="nucleotide sequence ID" value="NZ_QZFU01000013.1"/>
</dbReference>
<dbReference type="Proteomes" id="UP000266677">
    <property type="component" value="Unassembled WGS sequence"/>
</dbReference>
<dbReference type="EMBL" id="QZFU01000013">
    <property type="protein sequence ID" value="RJO78402.1"/>
    <property type="molecule type" value="Genomic_DNA"/>
</dbReference>
<dbReference type="SUPFAM" id="SSF53822">
    <property type="entry name" value="Periplasmic binding protein-like I"/>
    <property type="match status" value="1"/>
</dbReference>